<evidence type="ECO:0000259" key="8">
    <source>
        <dbReference type="Pfam" id="PF23357"/>
    </source>
</evidence>
<evidence type="ECO:0000256" key="5">
    <source>
        <dbReference type="ARBA" id="ARBA00023136"/>
    </source>
</evidence>
<proteinExistence type="predicted"/>
<feature type="transmembrane region" description="Helical" evidence="6">
    <location>
        <begin position="94"/>
        <end position="118"/>
    </location>
</feature>
<feature type="transmembrane region" description="Helical" evidence="6">
    <location>
        <begin position="259"/>
        <end position="283"/>
    </location>
</feature>
<dbReference type="EMBL" id="BMJC01000004">
    <property type="protein sequence ID" value="GGB14362.1"/>
    <property type="molecule type" value="Genomic_DNA"/>
</dbReference>
<accession>A0A8J2XT46</accession>
<evidence type="ECO:0000256" key="3">
    <source>
        <dbReference type="ARBA" id="ARBA00022692"/>
    </source>
</evidence>
<evidence type="ECO:0000259" key="7">
    <source>
        <dbReference type="Pfam" id="PF09822"/>
    </source>
</evidence>
<comment type="subcellular location">
    <subcellularLocation>
        <location evidence="1">Cell membrane</location>
        <topology evidence="1">Multi-pass membrane protein</topology>
    </subcellularLocation>
</comment>
<evidence type="ECO:0000256" key="4">
    <source>
        <dbReference type="ARBA" id="ARBA00022989"/>
    </source>
</evidence>
<evidence type="ECO:0000256" key="1">
    <source>
        <dbReference type="ARBA" id="ARBA00004651"/>
    </source>
</evidence>
<reference evidence="9" key="2">
    <citation type="submission" date="2020-09" db="EMBL/GenBank/DDBJ databases">
        <authorList>
            <person name="Sun Q."/>
            <person name="Zhou Y."/>
        </authorList>
    </citation>
    <scope>NUCLEOTIDE SEQUENCE</scope>
    <source>
        <strain evidence="9">CGMCC 1.15448</strain>
    </source>
</reference>
<dbReference type="InterPro" id="IPR055396">
    <property type="entry name" value="DUF7088"/>
</dbReference>
<dbReference type="Pfam" id="PF23357">
    <property type="entry name" value="DUF7088"/>
    <property type="match status" value="1"/>
</dbReference>
<evidence type="ECO:0000313" key="10">
    <source>
        <dbReference type="Proteomes" id="UP000607559"/>
    </source>
</evidence>
<dbReference type="PANTHER" id="PTHR30294">
    <property type="entry name" value="MEMBRANE COMPONENT OF ABC TRANSPORTER YHHJ-RELATED"/>
    <property type="match status" value="1"/>
</dbReference>
<dbReference type="Proteomes" id="UP000607559">
    <property type="component" value="Unassembled WGS sequence"/>
</dbReference>
<keyword evidence="2" id="KW-1003">Cell membrane</keyword>
<dbReference type="RefSeq" id="WP_188935550.1">
    <property type="nucleotide sequence ID" value="NZ_BMJC01000004.1"/>
</dbReference>
<organism evidence="9 10">
    <name type="scientific">Puia dinghuensis</name>
    <dbReference type="NCBI Taxonomy" id="1792502"/>
    <lineage>
        <taxon>Bacteria</taxon>
        <taxon>Pseudomonadati</taxon>
        <taxon>Bacteroidota</taxon>
        <taxon>Chitinophagia</taxon>
        <taxon>Chitinophagales</taxon>
        <taxon>Chitinophagaceae</taxon>
        <taxon>Puia</taxon>
    </lineage>
</organism>
<sequence length="832" mass="92757">MWAVCKKELRQFFSSLTGYIAIIVFLLLNGLLLFVFPDTDILSFGYATLDKFFELAPWILLLLTPAITMRSFSDEFRMGTFETLQTVPLTRGRLIIGKYLASLIVVLIALLPTLVYFLCIQRLSGQGGIDTGATMGSYLGLVLLAGVFTAIGIWCSSFTANAVVAFIVAAFACFLLYSGFAAISALPVFSAGLDYYIGMLGLDFHYRSISRGVVDGRDLLYIASVIFLFLYLTGRHLAGRAGRHSRSRHTAEQSGEPKAGRAGGAWLQPLGLVVVLALVNLLASRLHFRLDLTQEKRYTLSDATKEMLGRVDDDIQIDFFLAGDLKAGIRKLAKSTDDLLHEFNEYCDGRIRVHPYDPLATLDDSAKVNFLDSMRRMGIQPMTQVAQAKRGEEESQRVVIPAAIVRYKGHNRAVNLLSGVQERGEGQPEEQLYTNAETLLEYKFGSAIDKITQKTVPVVGYVMGNGEPLDYRVVNLIEDLRHNYRLGIVALDSVPVIPAEYKALVIVKPTEKFTEREKLTLDQYVLHGGQIIWAVDVLHAEKDSLRQEQGSIAYDRGLELEDLFFRYGVRVNQDLVEDAGQCANLSIVVGMQGDKPQIEALKWPYYPLLNGSLTHPISKNLDFVLAQFANSIDTVKAPGIKKTVLLQTSANSRRVSTPALITLDVLKYKDDPRMFPESNIPVAILLEGKFRSLFANRVTKSEADSLANVYHTPFLAEATTPSRVIVVADGDIFMNEVTKEGPLELGFSADNGYKFANEDFIANCFEYMVNPSRILETRSKDYTLRLLDPAKVETDRSLWQFINIGLPIVLVVLGGYIYQALRRRRFTGKAYL</sequence>
<dbReference type="InterPro" id="IPR051449">
    <property type="entry name" value="ABC-2_transporter_component"/>
</dbReference>
<dbReference type="AlphaFoldDB" id="A0A8J2XT46"/>
<comment type="caution">
    <text evidence="9">The sequence shown here is derived from an EMBL/GenBank/DDBJ whole genome shotgun (WGS) entry which is preliminary data.</text>
</comment>
<feature type="transmembrane region" description="Helical" evidence="6">
    <location>
        <begin position="12"/>
        <end position="35"/>
    </location>
</feature>
<evidence type="ECO:0000256" key="6">
    <source>
        <dbReference type="SAM" id="Phobius"/>
    </source>
</evidence>
<feature type="transmembrane region" description="Helical" evidence="6">
    <location>
        <begin position="798"/>
        <end position="818"/>
    </location>
</feature>
<reference evidence="9" key="1">
    <citation type="journal article" date="2014" name="Int. J. Syst. Evol. Microbiol.">
        <title>Complete genome sequence of Corynebacterium casei LMG S-19264T (=DSM 44701T), isolated from a smear-ripened cheese.</title>
        <authorList>
            <consortium name="US DOE Joint Genome Institute (JGI-PGF)"/>
            <person name="Walter F."/>
            <person name="Albersmeier A."/>
            <person name="Kalinowski J."/>
            <person name="Ruckert C."/>
        </authorList>
    </citation>
    <scope>NUCLEOTIDE SEQUENCE</scope>
    <source>
        <strain evidence="9">CGMCC 1.15448</strain>
    </source>
</reference>
<keyword evidence="5 6" id="KW-0472">Membrane</keyword>
<keyword evidence="4 6" id="KW-1133">Transmembrane helix</keyword>
<keyword evidence="3 6" id="KW-0812">Transmembrane</keyword>
<dbReference type="InterPro" id="IPR019863">
    <property type="entry name" value="Motility-assoc_ABC-rel_GldG"/>
</dbReference>
<dbReference type="NCBIfam" id="TIGR03521">
    <property type="entry name" value="GldG"/>
    <property type="match status" value="1"/>
</dbReference>
<feature type="transmembrane region" description="Helical" evidence="6">
    <location>
        <begin position="219"/>
        <end position="238"/>
    </location>
</feature>
<dbReference type="GO" id="GO:0005886">
    <property type="term" value="C:plasma membrane"/>
    <property type="evidence" value="ECO:0007669"/>
    <property type="project" value="UniProtKB-SubCell"/>
</dbReference>
<dbReference type="GO" id="GO:0140359">
    <property type="term" value="F:ABC-type transporter activity"/>
    <property type="evidence" value="ECO:0007669"/>
    <property type="project" value="InterPro"/>
</dbReference>
<feature type="domain" description="DUF7088" evidence="8">
    <location>
        <begin position="294"/>
        <end position="405"/>
    </location>
</feature>
<evidence type="ECO:0000313" key="9">
    <source>
        <dbReference type="EMBL" id="GGB14362.1"/>
    </source>
</evidence>
<dbReference type="Pfam" id="PF09822">
    <property type="entry name" value="ABC_transp_aux"/>
    <property type="match status" value="1"/>
</dbReference>
<dbReference type="Pfam" id="PF12679">
    <property type="entry name" value="ABC2_membrane_2"/>
    <property type="match status" value="1"/>
</dbReference>
<gene>
    <name evidence="9" type="ORF">GCM10011511_42710</name>
</gene>
<feature type="transmembrane region" description="Helical" evidence="6">
    <location>
        <begin position="138"/>
        <end position="156"/>
    </location>
</feature>
<keyword evidence="10" id="KW-1185">Reference proteome</keyword>
<dbReference type="PANTHER" id="PTHR30294:SF29">
    <property type="entry name" value="MULTIDRUG ABC TRANSPORTER PERMEASE YBHS-RELATED"/>
    <property type="match status" value="1"/>
</dbReference>
<evidence type="ECO:0000256" key="2">
    <source>
        <dbReference type="ARBA" id="ARBA00022475"/>
    </source>
</evidence>
<protein>
    <recommendedName>
        <fullName evidence="11">Gliding motility-associated ABC transporter substrate-binding protein GldG</fullName>
    </recommendedName>
</protein>
<feature type="domain" description="ABC-type uncharacterised transport system" evidence="7">
    <location>
        <begin position="457"/>
        <end position="764"/>
    </location>
</feature>
<name>A0A8J2XT46_9BACT</name>
<evidence type="ECO:0008006" key="11">
    <source>
        <dbReference type="Google" id="ProtNLM"/>
    </source>
</evidence>
<feature type="transmembrane region" description="Helical" evidence="6">
    <location>
        <begin position="163"/>
        <end position="189"/>
    </location>
</feature>
<feature type="transmembrane region" description="Helical" evidence="6">
    <location>
        <begin position="55"/>
        <end position="73"/>
    </location>
</feature>
<dbReference type="InterPro" id="IPR019196">
    <property type="entry name" value="ABC_transp_unknown"/>
</dbReference>